<feature type="non-terminal residue" evidence="3">
    <location>
        <position position="683"/>
    </location>
</feature>
<feature type="region of interest" description="Disordered" evidence="2">
    <location>
        <begin position="496"/>
        <end position="519"/>
    </location>
</feature>
<organism evidence="3">
    <name type="scientific">Blumeria graminis f. sp. tritici 96224</name>
    <dbReference type="NCBI Taxonomy" id="1268274"/>
    <lineage>
        <taxon>Eukaryota</taxon>
        <taxon>Fungi</taxon>
        <taxon>Dikarya</taxon>
        <taxon>Ascomycota</taxon>
        <taxon>Pezizomycotina</taxon>
        <taxon>Leotiomycetes</taxon>
        <taxon>Erysiphales</taxon>
        <taxon>Erysiphaceae</taxon>
        <taxon>Blumeria</taxon>
    </lineage>
</organism>
<feature type="region of interest" description="Disordered" evidence="2">
    <location>
        <begin position="137"/>
        <end position="158"/>
    </location>
</feature>
<feature type="compositionally biased region" description="Pro residues" evidence="2">
    <location>
        <begin position="432"/>
        <end position="444"/>
    </location>
</feature>
<dbReference type="AlphaFoldDB" id="A0A381LAB6"/>
<name>A0A381LAB6_BLUGR</name>
<dbReference type="PANTHER" id="PTHR12832">
    <property type="entry name" value="TESTIS-SPECIFIC PROTEIN PBS13 T-COMPLEX 11"/>
    <property type="match status" value="1"/>
</dbReference>
<reference evidence="3" key="1">
    <citation type="submission" date="2018-07" db="EMBL/GenBank/DDBJ databases">
        <authorList>
            <person name="Quirk P.G."/>
            <person name="Krulwich T.A."/>
        </authorList>
    </citation>
    <scope>NUCLEOTIDE SEQUENCE</scope>
    <source>
        <strain evidence="3">96224</strain>
    </source>
</reference>
<evidence type="ECO:0000256" key="1">
    <source>
        <dbReference type="ARBA" id="ARBA00010954"/>
    </source>
</evidence>
<feature type="compositionally biased region" description="Low complexity" evidence="2">
    <location>
        <begin position="422"/>
        <end position="431"/>
    </location>
</feature>
<sequence length="683" mass="76419">MESDANKRQRGNSITATTTTTSTTTTSTPSAHPNPSESSESPNVGPSPPGNEHTRQSTIERCIEDQTYVSGAHRDKIIGNPHPRSQPIFPGSPERSKRASAKEKAPTLEPPVTKATLSELDVTKIINNPKLRHDINFDPDLHFRPNLDGDKGRRKAQKGNEFWETMQKNLHEFLSNRDQFDRDHTGVEWCLPVTLKAIRAILETLIPPQDCASIEETFNVDLLMQQFRKGVADMPKLARWLSQLLKSHCAPMRDNWVDDMVLQLSDGDRNFDVPLLVVGIKSLLAVLEAMKLDIANHQIRCLRPALIDNTVEFEQRFFTRKIKLGRLDVVGAYAWYRRAESIPDLVPIDPSRHPHGSSWPFFKALVNLTMPSKENQSIPHTFLFDEERLMKLRADLLDLVNLEVCMFHYHSLQASSAQSDLLADLEDSPGPSGAPSPRPRPNSPASPCRLSSATLPAPDDFTSCKRRRNRTVGRFERDYGGMQTFVPRLSEASCSPEVTSSAPNCSRPETPPYNSTEASSISSAKATASLRSALVAILASAPATLSPKQKWSLMSADLALQILRSTPTPLTHLQQFEKHLAFHLSESRSRIFQSLEQSIIINMLPLIHQLVEVYTPKSTFQIFEAATAPRPQPRVAAPASHKEDVLEIATRIAHLGVLHWQVWGEWFYLRGLDSFFGIILTQS</sequence>
<protein>
    <submittedName>
        <fullName evidence="3">Bgt-3900</fullName>
    </submittedName>
</protein>
<dbReference type="GO" id="GO:0010737">
    <property type="term" value="P:protein kinase A signaling"/>
    <property type="evidence" value="ECO:0007669"/>
    <property type="project" value="TreeGrafter"/>
</dbReference>
<evidence type="ECO:0000256" key="2">
    <source>
        <dbReference type="SAM" id="MobiDB-lite"/>
    </source>
</evidence>
<feature type="region of interest" description="Disordered" evidence="2">
    <location>
        <begin position="422"/>
        <end position="463"/>
    </location>
</feature>
<dbReference type="EMBL" id="UIGY01000079">
    <property type="protein sequence ID" value="SUZ10402.1"/>
    <property type="molecule type" value="Genomic_DNA"/>
</dbReference>
<dbReference type="PANTHER" id="PTHR12832:SF11">
    <property type="entry name" value="LD23868P"/>
    <property type="match status" value="1"/>
</dbReference>
<evidence type="ECO:0000313" key="3">
    <source>
        <dbReference type="EMBL" id="SUZ10402.1"/>
    </source>
</evidence>
<gene>
    <name evidence="3" type="ORF">BGT96224V2_LOCUS3530</name>
</gene>
<feature type="compositionally biased region" description="Basic and acidic residues" evidence="2">
    <location>
        <begin position="137"/>
        <end position="151"/>
    </location>
</feature>
<feature type="compositionally biased region" description="Basic and acidic residues" evidence="2">
    <location>
        <begin position="94"/>
        <end position="106"/>
    </location>
</feature>
<dbReference type="InterPro" id="IPR008862">
    <property type="entry name" value="Tcp11"/>
</dbReference>
<feature type="compositionally biased region" description="Low complexity" evidence="2">
    <location>
        <begin position="15"/>
        <end position="44"/>
    </location>
</feature>
<feature type="region of interest" description="Disordered" evidence="2">
    <location>
        <begin position="1"/>
        <end position="111"/>
    </location>
</feature>
<comment type="similarity">
    <text evidence="1">Belongs to the TCP11 family.</text>
</comment>
<dbReference type="OrthoDB" id="276323at2759"/>
<proteinExistence type="inferred from homology"/>
<accession>A0A381LAB6</accession>
<dbReference type="Pfam" id="PF05794">
    <property type="entry name" value="Tcp11"/>
    <property type="match status" value="2"/>
</dbReference>